<evidence type="ECO:0000256" key="11">
    <source>
        <dbReference type="RuleBase" id="RU367134"/>
    </source>
</evidence>
<dbReference type="OrthoDB" id="30325at2759"/>
<gene>
    <name evidence="13" type="ORF">ACA1_027620</name>
</gene>
<evidence type="ECO:0000256" key="10">
    <source>
        <dbReference type="PIRSR" id="PIRSR630616-3"/>
    </source>
</evidence>
<feature type="binding site" evidence="9">
    <location>
        <begin position="75"/>
        <end position="77"/>
    </location>
    <ligand>
        <name>ATP</name>
        <dbReference type="ChEBI" id="CHEBI:30616"/>
    </ligand>
</feature>
<comment type="catalytic activity">
    <reaction evidence="7 11">
        <text>L-seryl-[protein] + ATP = O-phospho-L-seryl-[protein] + ADP + H(+)</text>
        <dbReference type="Rhea" id="RHEA:17989"/>
        <dbReference type="Rhea" id="RHEA-COMP:9863"/>
        <dbReference type="Rhea" id="RHEA-COMP:11604"/>
        <dbReference type="ChEBI" id="CHEBI:15378"/>
        <dbReference type="ChEBI" id="CHEBI:29999"/>
        <dbReference type="ChEBI" id="CHEBI:30616"/>
        <dbReference type="ChEBI" id="CHEBI:83421"/>
        <dbReference type="ChEBI" id="CHEBI:456216"/>
        <dbReference type="EC" id="2.7.11.1"/>
    </reaction>
</comment>
<dbReference type="KEGG" id="acan:ACA1_027620"/>
<dbReference type="FunFam" id="1.10.510.10:FF:000235">
    <property type="entry name" value="Serine/threonine-protein kinase ark1"/>
    <property type="match status" value="1"/>
</dbReference>
<evidence type="ECO:0000256" key="4">
    <source>
        <dbReference type="ARBA" id="ARBA00022777"/>
    </source>
</evidence>
<dbReference type="STRING" id="1257118.L8H545"/>
<dbReference type="Gene3D" id="1.10.510.10">
    <property type="entry name" value="Transferase(Phosphotransferase) domain 1"/>
    <property type="match status" value="1"/>
</dbReference>
<evidence type="ECO:0000259" key="12">
    <source>
        <dbReference type="PROSITE" id="PS50011"/>
    </source>
</evidence>
<accession>L8H545</accession>
<dbReference type="SMART" id="SM00220">
    <property type="entry name" value="S_TKc"/>
    <property type="match status" value="1"/>
</dbReference>
<feature type="binding site" evidence="9">
    <location>
        <begin position="126"/>
        <end position="127"/>
    </location>
    <ligand>
        <name>ATP</name>
        <dbReference type="ChEBI" id="CHEBI:30616"/>
    </ligand>
</feature>
<evidence type="ECO:0000256" key="3">
    <source>
        <dbReference type="ARBA" id="ARBA00022741"/>
    </source>
</evidence>
<keyword evidence="14" id="KW-1185">Reference proteome</keyword>
<keyword evidence="1 11" id="KW-0723">Serine/threonine-protein kinase</keyword>
<dbReference type="InterPro" id="IPR008271">
    <property type="entry name" value="Ser/Thr_kinase_AS"/>
</dbReference>
<dbReference type="FunFam" id="3.30.200.20:FF:000042">
    <property type="entry name" value="Aurora kinase A"/>
    <property type="match status" value="1"/>
</dbReference>
<evidence type="ECO:0000256" key="2">
    <source>
        <dbReference type="ARBA" id="ARBA00022679"/>
    </source>
</evidence>
<organism evidence="13 14">
    <name type="scientific">Acanthamoeba castellanii (strain ATCC 30010 / Neff)</name>
    <dbReference type="NCBI Taxonomy" id="1257118"/>
    <lineage>
        <taxon>Eukaryota</taxon>
        <taxon>Amoebozoa</taxon>
        <taxon>Discosea</taxon>
        <taxon>Longamoebia</taxon>
        <taxon>Centramoebida</taxon>
        <taxon>Acanthamoebidae</taxon>
        <taxon>Acanthamoeba</taxon>
    </lineage>
</organism>
<evidence type="ECO:0000256" key="8">
    <source>
        <dbReference type="PIRSR" id="PIRSR630616-1"/>
    </source>
</evidence>
<dbReference type="OMA" id="IHHDIGP"/>
<dbReference type="VEuPathDB" id="AmoebaDB:ACA1_027620"/>
<evidence type="ECO:0000256" key="5">
    <source>
        <dbReference type="ARBA" id="ARBA00022840"/>
    </source>
</evidence>
<keyword evidence="5 9" id="KW-0067">ATP-binding</keyword>
<dbReference type="InterPro" id="IPR030616">
    <property type="entry name" value="Aur-like"/>
</dbReference>
<evidence type="ECO:0000256" key="1">
    <source>
        <dbReference type="ARBA" id="ARBA00022527"/>
    </source>
</evidence>
<keyword evidence="4 11" id="KW-0418">Kinase</keyword>
<evidence type="ECO:0000256" key="9">
    <source>
        <dbReference type="PIRSR" id="PIRSR630616-2"/>
    </source>
</evidence>
<feature type="binding site" evidence="9">
    <location>
        <position position="140"/>
    </location>
    <ligand>
        <name>ATP</name>
        <dbReference type="ChEBI" id="CHEBI:30616"/>
    </ligand>
</feature>
<dbReference type="PANTHER" id="PTHR24350">
    <property type="entry name" value="SERINE/THREONINE-PROTEIN KINASE IAL-RELATED"/>
    <property type="match status" value="1"/>
</dbReference>
<dbReference type="GO" id="GO:0004674">
    <property type="term" value="F:protein serine/threonine kinase activity"/>
    <property type="evidence" value="ECO:0007669"/>
    <property type="project" value="UniProtKB-KW"/>
</dbReference>
<sequence>MRGLSLISKGQGKFGQVYLAREKKSGFVVALKVLSKRKIKLSDNKKQVRREIEIQSHLRLYGFFVDAGFVYLVLEFARDGELYKYLKKQPEQRLSEAKSAKYLLQLVSALQYCHSKGVIHRDLKLENILLSADDQVKLADWGSSVHARGHRRRTMCGTLDYLAPEVVSGQRHDQAVDRWALGVILYELLVGRPPFEAPEELATVELIKECSHSLQFPEHVGPEARDLIARLLRRDPAERIALADIPAHPFFQTPLSKANPTGVAEES</sequence>
<evidence type="ECO:0000313" key="14">
    <source>
        <dbReference type="Proteomes" id="UP000011083"/>
    </source>
</evidence>
<keyword evidence="2 11" id="KW-0808">Transferase</keyword>
<feature type="active site" description="Proton acceptor" evidence="8">
    <location>
        <position position="122"/>
    </location>
</feature>
<feature type="cross-link" description="Glycyl lysine isopeptide (Lys-Gly) (interchain with G-Cter in SUMO2)" evidence="10">
    <location>
        <position position="124"/>
    </location>
</feature>
<dbReference type="PIRSF" id="PIRSF000654">
    <property type="entry name" value="Integrin-linked_kinase"/>
    <property type="match status" value="1"/>
</dbReference>
<feature type="binding site" evidence="9">
    <location>
        <position position="13"/>
    </location>
    <ligand>
        <name>ATP</name>
        <dbReference type="ChEBI" id="CHEBI:30616"/>
    </ligand>
</feature>
<feature type="domain" description="Protein kinase" evidence="12">
    <location>
        <begin position="3"/>
        <end position="251"/>
    </location>
</feature>
<dbReference type="GeneID" id="14921153"/>
<evidence type="ECO:0000256" key="6">
    <source>
        <dbReference type="ARBA" id="ARBA00047899"/>
    </source>
</evidence>
<name>L8H545_ACACF</name>
<dbReference type="Proteomes" id="UP000011083">
    <property type="component" value="Unassembled WGS sequence"/>
</dbReference>
<dbReference type="EC" id="2.7.11.1" evidence="11"/>
<evidence type="ECO:0000256" key="7">
    <source>
        <dbReference type="ARBA" id="ARBA00048679"/>
    </source>
</evidence>
<dbReference type="PROSITE" id="PS50011">
    <property type="entry name" value="PROTEIN_KINASE_DOM"/>
    <property type="match status" value="1"/>
</dbReference>
<keyword evidence="3 9" id="KW-0547">Nucleotide-binding</keyword>
<proteinExistence type="inferred from homology"/>
<dbReference type="GO" id="GO:0005524">
    <property type="term" value="F:ATP binding"/>
    <property type="evidence" value="ECO:0007669"/>
    <property type="project" value="UniProtKB-UniRule"/>
</dbReference>
<reference evidence="13 14" key="1">
    <citation type="journal article" date="2013" name="Genome Biol.">
        <title>Genome of Acanthamoeba castellanii highlights extensive lateral gene transfer and early evolution of tyrosine kinase signaling.</title>
        <authorList>
            <person name="Clarke M."/>
            <person name="Lohan A.J."/>
            <person name="Liu B."/>
            <person name="Lagkouvardos I."/>
            <person name="Roy S."/>
            <person name="Zafar N."/>
            <person name="Bertelli C."/>
            <person name="Schilde C."/>
            <person name="Kianianmomeni A."/>
            <person name="Burglin T.R."/>
            <person name="Frech C."/>
            <person name="Turcotte B."/>
            <person name="Kopec K.O."/>
            <person name="Synnott J.M."/>
            <person name="Choo C."/>
            <person name="Paponov I."/>
            <person name="Finkler A."/>
            <person name="Soon Heng Tan C."/>
            <person name="Hutchins A.P."/>
            <person name="Weinmeier T."/>
            <person name="Rattei T."/>
            <person name="Chu J.S."/>
            <person name="Gimenez G."/>
            <person name="Irimia M."/>
            <person name="Rigden D.J."/>
            <person name="Fitzpatrick D.A."/>
            <person name="Lorenzo-Morales J."/>
            <person name="Bateman A."/>
            <person name="Chiu C.H."/>
            <person name="Tang P."/>
            <person name="Hegemann P."/>
            <person name="Fromm H."/>
            <person name="Raoult D."/>
            <person name="Greub G."/>
            <person name="Miranda-Saavedra D."/>
            <person name="Chen N."/>
            <person name="Nash P."/>
            <person name="Ginger M.L."/>
            <person name="Horn M."/>
            <person name="Schaap P."/>
            <person name="Caler L."/>
            <person name="Loftus B."/>
        </authorList>
    </citation>
    <scope>NUCLEOTIDE SEQUENCE [LARGE SCALE GENOMIC DNA]</scope>
    <source>
        <strain evidence="13 14">Neff</strain>
    </source>
</reference>
<dbReference type="Pfam" id="PF00069">
    <property type="entry name" value="Pkinase"/>
    <property type="match status" value="1"/>
</dbReference>
<comment type="catalytic activity">
    <reaction evidence="6 11">
        <text>L-threonyl-[protein] + ATP = O-phospho-L-threonyl-[protein] + ADP + H(+)</text>
        <dbReference type="Rhea" id="RHEA:46608"/>
        <dbReference type="Rhea" id="RHEA-COMP:11060"/>
        <dbReference type="Rhea" id="RHEA-COMP:11605"/>
        <dbReference type="ChEBI" id="CHEBI:15378"/>
        <dbReference type="ChEBI" id="CHEBI:30013"/>
        <dbReference type="ChEBI" id="CHEBI:30616"/>
        <dbReference type="ChEBI" id="CHEBI:61977"/>
        <dbReference type="ChEBI" id="CHEBI:456216"/>
        <dbReference type="EC" id="2.7.11.1"/>
    </reaction>
</comment>
<comment type="similarity">
    <text evidence="11">Belongs to the protein kinase superfamily. Ser/Thr protein kinase family. Aurora subfamily.</text>
</comment>
<dbReference type="InterPro" id="IPR000719">
    <property type="entry name" value="Prot_kinase_dom"/>
</dbReference>
<dbReference type="RefSeq" id="XP_004342499.1">
    <property type="nucleotide sequence ID" value="XM_004342450.1"/>
</dbReference>
<dbReference type="EMBL" id="KB007921">
    <property type="protein sequence ID" value="ELR20305.1"/>
    <property type="molecule type" value="Genomic_DNA"/>
</dbReference>
<dbReference type="PROSITE" id="PS00108">
    <property type="entry name" value="PROTEIN_KINASE_ST"/>
    <property type="match status" value="1"/>
</dbReference>
<dbReference type="CDD" id="cd14007">
    <property type="entry name" value="STKc_Aurora"/>
    <property type="match status" value="1"/>
</dbReference>
<feature type="binding site" evidence="9">
    <location>
        <position position="32"/>
    </location>
    <ligand>
        <name>ATP</name>
        <dbReference type="ChEBI" id="CHEBI:30616"/>
    </ligand>
</feature>
<dbReference type="SUPFAM" id="SSF56112">
    <property type="entry name" value="Protein kinase-like (PK-like)"/>
    <property type="match status" value="1"/>
</dbReference>
<dbReference type="AlphaFoldDB" id="L8H545"/>
<evidence type="ECO:0000313" key="13">
    <source>
        <dbReference type="EMBL" id="ELR20305.1"/>
    </source>
</evidence>
<dbReference type="InterPro" id="IPR011009">
    <property type="entry name" value="Kinase-like_dom_sf"/>
</dbReference>
<protein>
    <recommendedName>
        <fullName evidence="11">Aurora kinase</fullName>
        <ecNumber evidence="11">2.7.11.1</ecNumber>
    </recommendedName>
</protein>